<dbReference type="EMBL" id="NOZP01000031">
    <property type="protein sequence ID" value="OYD16954.1"/>
    <property type="molecule type" value="Genomic_DNA"/>
</dbReference>
<dbReference type="AlphaFoldDB" id="A0A235BXK7"/>
<keyword evidence="1" id="KW-0812">Transmembrane</keyword>
<feature type="transmembrane region" description="Helical" evidence="1">
    <location>
        <begin position="48"/>
        <end position="66"/>
    </location>
</feature>
<comment type="caution">
    <text evidence="2">The sequence shown here is derived from an EMBL/GenBank/DDBJ whole genome shotgun (WGS) entry which is preliminary data.</text>
</comment>
<name>A0A235BXK7_UNCW3</name>
<keyword evidence="1" id="KW-1133">Transmembrane helix</keyword>
<dbReference type="Proteomes" id="UP000215559">
    <property type="component" value="Unassembled WGS sequence"/>
</dbReference>
<accession>A0A235BXK7</accession>
<reference evidence="2 3" key="1">
    <citation type="submission" date="2017-07" db="EMBL/GenBank/DDBJ databases">
        <title>Recovery of genomes from metagenomes via a dereplication, aggregation, and scoring strategy.</title>
        <authorList>
            <person name="Sieber C.M."/>
            <person name="Probst A.J."/>
            <person name="Sharrar A."/>
            <person name="Thomas B.C."/>
            <person name="Hess M."/>
            <person name="Tringe S.G."/>
            <person name="Banfield J.F."/>
        </authorList>
    </citation>
    <scope>NUCLEOTIDE SEQUENCE [LARGE SCALE GENOMIC DNA]</scope>
    <source>
        <strain evidence="2">JGI_Cruoil_03_51_56</strain>
    </source>
</reference>
<sequence>MAYVNYMEIGKEVFVAGIGGVAAGYLHFQFLTTQFAGQMVGPIKTTTIIDFIVALIIGIGSTIYLPKGLGLYFGWGVAGTVFALGLMDQLGILPGAAATRIRVVRPTVARPVVAAATARGVTRLGTSKYTPTTATQAGRYTLT</sequence>
<feature type="transmembrane region" description="Helical" evidence="1">
    <location>
        <begin position="72"/>
        <end position="93"/>
    </location>
</feature>
<keyword evidence="1" id="KW-0472">Membrane</keyword>
<evidence type="ECO:0000256" key="1">
    <source>
        <dbReference type="SAM" id="Phobius"/>
    </source>
</evidence>
<proteinExistence type="predicted"/>
<feature type="transmembrane region" description="Helical" evidence="1">
    <location>
        <begin position="13"/>
        <end position="36"/>
    </location>
</feature>
<protein>
    <submittedName>
        <fullName evidence="2">Uncharacterized protein</fullName>
    </submittedName>
</protein>
<evidence type="ECO:0000313" key="3">
    <source>
        <dbReference type="Proteomes" id="UP000215559"/>
    </source>
</evidence>
<organism evidence="2 3">
    <name type="scientific">candidate division WOR-3 bacterium JGI_Cruoil_03_51_56</name>
    <dbReference type="NCBI Taxonomy" id="1973747"/>
    <lineage>
        <taxon>Bacteria</taxon>
        <taxon>Bacteria division WOR-3</taxon>
    </lineage>
</organism>
<evidence type="ECO:0000313" key="2">
    <source>
        <dbReference type="EMBL" id="OYD16954.1"/>
    </source>
</evidence>
<gene>
    <name evidence="2" type="ORF">CH330_01410</name>
</gene>